<gene>
    <name evidence="8" type="ORF">POSPLADRAFT_1075910</name>
</gene>
<keyword evidence="5" id="KW-0456">Lyase</keyword>
<dbReference type="GO" id="GO:0006635">
    <property type="term" value="P:fatty acid beta-oxidation"/>
    <property type="evidence" value="ECO:0007669"/>
    <property type="project" value="TreeGrafter"/>
</dbReference>
<comment type="similarity">
    <text evidence="1 7">Belongs to the enoyl-CoA hydratase/isomerase family.</text>
</comment>
<dbReference type="AlphaFoldDB" id="A0A1X6MQM1"/>
<accession>A0A1X6MQM1</accession>
<proteinExistence type="inferred from homology"/>
<dbReference type="FunFam" id="3.90.226.10:FF:000019">
    <property type="entry name" value="Enoyl-CoA hydratase, mitochondrial"/>
    <property type="match status" value="1"/>
</dbReference>
<evidence type="ECO:0000256" key="6">
    <source>
        <dbReference type="ARBA" id="ARBA00073937"/>
    </source>
</evidence>
<sequence length="267" mass="28515">MSTSTHTDLSILQYQNIIVSRPTPAVALVTLNRPKVLNALSAALIDELVSALSLLDTDDTTRAIVITGNERAFAAGADIKEMKDKTYVDVFKHKFLENWTLISHVRKPVIAAVSGYALGGGCEIAMACDIVLASPTAVFGLPEIDIGVIPGAGGTQRLVRAIGKSRAMELILSGRRFSATDAAAWGVVSRVSEDVFADAIELATTIAGKGTIAVQAAKEAINVAFETSLDEGLRHERTIFYGLFATQDQKEGMSAFAEKRPPVWSHS</sequence>
<dbReference type="CDD" id="cd06558">
    <property type="entry name" value="crotonase-like"/>
    <property type="match status" value="1"/>
</dbReference>
<dbReference type="PANTHER" id="PTHR11941">
    <property type="entry name" value="ENOYL-COA HYDRATASE-RELATED"/>
    <property type="match status" value="1"/>
</dbReference>
<keyword evidence="3" id="KW-0276">Fatty acid metabolism</keyword>
<keyword evidence="9" id="KW-1185">Reference proteome</keyword>
<dbReference type="RefSeq" id="XP_024335384.1">
    <property type="nucleotide sequence ID" value="XM_024482868.1"/>
</dbReference>
<dbReference type="STRING" id="670580.A0A1X6MQM1"/>
<reference evidence="8 9" key="1">
    <citation type="submission" date="2017-04" db="EMBL/GenBank/DDBJ databases">
        <title>Genome Sequence of the Model Brown-Rot Fungus Postia placenta SB12.</title>
        <authorList>
            <consortium name="DOE Joint Genome Institute"/>
            <person name="Gaskell J."/>
            <person name="Kersten P."/>
            <person name="Larrondo L.F."/>
            <person name="Canessa P."/>
            <person name="Martinez D."/>
            <person name="Hibbett D."/>
            <person name="Schmoll M."/>
            <person name="Kubicek C.P."/>
            <person name="Martinez A.T."/>
            <person name="Yadav J."/>
            <person name="Master E."/>
            <person name="Magnuson J.K."/>
            <person name="James T."/>
            <person name="Yaver D."/>
            <person name="Berka R."/>
            <person name="Labutti K."/>
            <person name="Lipzen A."/>
            <person name="Aerts A."/>
            <person name="Barry K."/>
            <person name="Henrissat B."/>
            <person name="Blanchette R."/>
            <person name="Grigoriev I."/>
            <person name="Cullen D."/>
        </authorList>
    </citation>
    <scope>NUCLEOTIDE SEQUENCE [LARGE SCALE GENOMIC DNA]</scope>
    <source>
        <strain evidence="8 9">MAD-698-R-SB12</strain>
    </source>
</reference>
<dbReference type="InterPro" id="IPR001753">
    <property type="entry name" value="Enoyl-CoA_hydra/iso"/>
</dbReference>
<dbReference type="FunFam" id="1.10.12.10:FF:000001">
    <property type="entry name" value="Probable enoyl-CoA hydratase, mitochondrial"/>
    <property type="match status" value="1"/>
</dbReference>
<evidence type="ECO:0000313" key="8">
    <source>
        <dbReference type="EMBL" id="OSX58590.1"/>
    </source>
</evidence>
<dbReference type="EC" id="4.2.1.17" evidence="2"/>
<dbReference type="InterPro" id="IPR018376">
    <property type="entry name" value="Enoyl-CoA_hyd/isom_CS"/>
</dbReference>
<dbReference type="Gene3D" id="3.90.226.10">
    <property type="entry name" value="2-enoyl-CoA Hydratase, Chain A, domain 1"/>
    <property type="match status" value="1"/>
</dbReference>
<dbReference type="Gene3D" id="1.10.12.10">
    <property type="entry name" value="Lyase 2-enoyl-coa Hydratase, Chain A, domain 2"/>
    <property type="match status" value="1"/>
</dbReference>
<dbReference type="GO" id="GO:0004300">
    <property type="term" value="F:enoyl-CoA hydratase activity"/>
    <property type="evidence" value="ECO:0007669"/>
    <property type="project" value="UniProtKB-EC"/>
</dbReference>
<dbReference type="PANTHER" id="PTHR11941:SF54">
    <property type="entry name" value="ENOYL-COA HYDRATASE, MITOCHONDRIAL"/>
    <property type="match status" value="1"/>
</dbReference>
<evidence type="ECO:0000256" key="5">
    <source>
        <dbReference type="ARBA" id="ARBA00023239"/>
    </source>
</evidence>
<dbReference type="Pfam" id="PF00378">
    <property type="entry name" value="ECH_1"/>
    <property type="match status" value="1"/>
</dbReference>
<evidence type="ECO:0000256" key="1">
    <source>
        <dbReference type="ARBA" id="ARBA00005254"/>
    </source>
</evidence>
<dbReference type="GO" id="GO:0005739">
    <property type="term" value="C:mitochondrion"/>
    <property type="evidence" value="ECO:0007669"/>
    <property type="project" value="TreeGrafter"/>
</dbReference>
<dbReference type="PROSITE" id="PS00166">
    <property type="entry name" value="ENOYL_COA_HYDRATASE"/>
    <property type="match status" value="1"/>
</dbReference>
<evidence type="ECO:0000256" key="2">
    <source>
        <dbReference type="ARBA" id="ARBA00012076"/>
    </source>
</evidence>
<evidence type="ECO:0000256" key="7">
    <source>
        <dbReference type="RuleBase" id="RU003707"/>
    </source>
</evidence>
<evidence type="ECO:0000256" key="3">
    <source>
        <dbReference type="ARBA" id="ARBA00022832"/>
    </source>
</evidence>
<keyword evidence="4" id="KW-0443">Lipid metabolism</keyword>
<evidence type="ECO:0000313" key="9">
    <source>
        <dbReference type="Proteomes" id="UP000194127"/>
    </source>
</evidence>
<dbReference type="SUPFAM" id="SSF52096">
    <property type="entry name" value="ClpP/crotonase"/>
    <property type="match status" value="1"/>
</dbReference>
<dbReference type="Proteomes" id="UP000194127">
    <property type="component" value="Unassembled WGS sequence"/>
</dbReference>
<dbReference type="InterPro" id="IPR029045">
    <property type="entry name" value="ClpP/crotonase-like_dom_sf"/>
</dbReference>
<dbReference type="EMBL" id="KZ110604">
    <property type="protein sequence ID" value="OSX58590.1"/>
    <property type="molecule type" value="Genomic_DNA"/>
</dbReference>
<name>A0A1X6MQM1_9APHY</name>
<dbReference type="GeneID" id="36327817"/>
<evidence type="ECO:0000256" key="4">
    <source>
        <dbReference type="ARBA" id="ARBA00023098"/>
    </source>
</evidence>
<organism evidence="8 9">
    <name type="scientific">Postia placenta MAD-698-R-SB12</name>
    <dbReference type="NCBI Taxonomy" id="670580"/>
    <lineage>
        <taxon>Eukaryota</taxon>
        <taxon>Fungi</taxon>
        <taxon>Dikarya</taxon>
        <taxon>Basidiomycota</taxon>
        <taxon>Agaricomycotina</taxon>
        <taxon>Agaricomycetes</taxon>
        <taxon>Polyporales</taxon>
        <taxon>Adustoporiaceae</taxon>
        <taxon>Rhodonia</taxon>
    </lineage>
</organism>
<protein>
    <recommendedName>
        <fullName evidence="6">Probable enoyl-CoA hydratase, mitochondrial</fullName>
        <ecNumber evidence="2">4.2.1.17</ecNumber>
    </recommendedName>
</protein>
<dbReference type="InterPro" id="IPR014748">
    <property type="entry name" value="Enoyl-CoA_hydra_C"/>
</dbReference>
<dbReference type="OrthoDB" id="2018133at2759"/>